<protein>
    <submittedName>
        <fullName evidence="2">Uncharacterized protein</fullName>
    </submittedName>
</protein>
<dbReference type="Proteomes" id="UP000195437">
    <property type="component" value="Chromosome"/>
</dbReference>
<evidence type="ECO:0000313" key="2">
    <source>
        <dbReference type="EMBL" id="ARU61708.1"/>
    </source>
</evidence>
<name>A0A1Y0IMG6_9BACL</name>
<evidence type="ECO:0000256" key="1">
    <source>
        <dbReference type="SAM" id="Coils"/>
    </source>
</evidence>
<reference evidence="3" key="1">
    <citation type="submission" date="2017-05" db="EMBL/GenBank/DDBJ databases">
        <authorList>
            <person name="Sung H."/>
        </authorList>
    </citation>
    <scope>NUCLEOTIDE SEQUENCE [LARGE SCALE GENOMIC DNA]</scope>
    <source>
        <strain evidence="3">AR23208</strain>
    </source>
</reference>
<feature type="coiled-coil region" evidence="1">
    <location>
        <begin position="32"/>
        <end position="59"/>
    </location>
</feature>
<dbReference type="KEGG" id="tum:CBW65_12255"/>
<keyword evidence="1" id="KW-0175">Coiled coil</keyword>
<dbReference type="RefSeq" id="WP_087457078.1">
    <property type="nucleotide sequence ID" value="NZ_CP021434.1"/>
</dbReference>
<keyword evidence="3" id="KW-1185">Reference proteome</keyword>
<proteinExistence type="predicted"/>
<evidence type="ECO:0000313" key="3">
    <source>
        <dbReference type="Proteomes" id="UP000195437"/>
    </source>
</evidence>
<gene>
    <name evidence="2" type="ORF">CBW65_12255</name>
</gene>
<accession>A0A1Y0IMG6</accession>
<dbReference type="AlphaFoldDB" id="A0A1Y0IMG6"/>
<dbReference type="EMBL" id="CP021434">
    <property type="protein sequence ID" value="ARU61708.1"/>
    <property type="molecule type" value="Genomic_DNA"/>
</dbReference>
<dbReference type="OrthoDB" id="2382274at2"/>
<organism evidence="2 3">
    <name type="scientific">Tumebacillus avium</name>
    <dbReference type="NCBI Taxonomy" id="1903704"/>
    <lineage>
        <taxon>Bacteria</taxon>
        <taxon>Bacillati</taxon>
        <taxon>Bacillota</taxon>
        <taxon>Bacilli</taxon>
        <taxon>Bacillales</taxon>
        <taxon>Alicyclobacillaceae</taxon>
        <taxon>Tumebacillus</taxon>
    </lineage>
</organism>
<sequence length="63" mass="7445">MNLTSAFSNKRDISQLKLEELEDLEFHLQNREKSLQVKMDQLRRDLADITADRAKVKTELSKR</sequence>